<dbReference type="PaxDb" id="572546-Arcpr_0668"/>
<keyword evidence="9" id="KW-1185">Reference proteome</keyword>
<feature type="transmembrane region" description="Helical" evidence="6">
    <location>
        <begin position="157"/>
        <end position="179"/>
    </location>
</feature>
<feature type="domain" description="Major facilitator superfamily (MFS) profile" evidence="7">
    <location>
        <begin position="5"/>
        <end position="448"/>
    </location>
</feature>
<dbReference type="InterPro" id="IPR011701">
    <property type="entry name" value="MFS"/>
</dbReference>
<protein>
    <submittedName>
        <fullName evidence="8">Major facilitator superfamily MFS_1</fullName>
    </submittedName>
</protein>
<dbReference type="GeneID" id="8739328"/>
<feature type="transmembrane region" description="Helical" evidence="6">
    <location>
        <begin position="38"/>
        <end position="59"/>
    </location>
</feature>
<feature type="transmembrane region" description="Helical" evidence="6">
    <location>
        <begin position="316"/>
        <end position="335"/>
    </location>
</feature>
<evidence type="ECO:0000256" key="3">
    <source>
        <dbReference type="ARBA" id="ARBA00022692"/>
    </source>
</evidence>
<dbReference type="OrthoDB" id="117970at2157"/>
<dbReference type="HOGENOM" id="CLU_000960_28_3_2"/>
<dbReference type="AlphaFoldDB" id="D2RHF7"/>
<name>D2RHF7_ARCPA</name>
<keyword evidence="2" id="KW-0813">Transport</keyword>
<feature type="transmembrane region" description="Helical" evidence="6">
    <location>
        <begin position="215"/>
        <end position="231"/>
    </location>
</feature>
<feature type="transmembrane region" description="Helical" evidence="6">
    <location>
        <begin position="191"/>
        <end position="209"/>
    </location>
</feature>
<dbReference type="STRING" id="572546.Arcpr_0668"/>
<dbReference type="Pfam" id="PF07690">
    <property type="entry name" value="MFS_1"/>
    <property type="match status" value="2"/>
</dbReference>
<evidence type="ECO:0000256" key="1">
    <source>
        <dbReference type="ARBA" id="ARBA00004141"/>
    </source>
</evidence>
<feature type="transmembrane region" description="Helical" evidence="6">
    <location>
        <begin position="341"/>
        <end position="359"/>
    </location>
</feature>
<feature type="transmembrane region" description="Helical" evidence="6">
    <location>
        <begin position="425"/>
        <end position="442"/>
    </location>
</feature>
<evidence type="ECO:0000259" key="7">
    <source>
        <dbReference type="PROSITE" id="PS50850"/>
    </source>
</evidence>
<dbReference type="EMBL" id="CP001857">
    <property type="protein sequence ID" value="ADB57732.1"/>
    <property type="molecule type" value="Genomic_DNA"/>
</dbReference>
<dbReference type="GO" id="GO:0022857">
    <property type="term" value="F:transmembrane transporter activity"/>
    <property type="evidence" value="ECO:0007669"/>
    <property type="project" value="InterPro"/>
</dbReference>
<comment type="subcellular location">
    <subcellularLocation>
        <location evidence="1">Membrane</location>
        <topology evidence="1">Multi-pass membrane protein</topology>
    </subcellularLocation>
</comment>
<dbReference type="SUPFAM" id="SSF103473">
    <property type="entry name" value="MFS general substrate transporter"/>
    <property type="match status" value="1"/>
</dbReference>
<feature type="transmembrane region" description="Helical" evidence="6">
    <location>
        <begin position="129"/>
        <end position="151"/>
    </location>
</feature>
<dbReference type="Gene3D" id="1.20.1250.20">
    <property type="entry name" value="MFS general substrate transporter like domains"/>
    <property type="match status" value="1"/>
</dbReference>
<dbReference type="PANTHER" id="PTHR42718">
    <property type="entry name" value="MAJOR FACILITATOR SUPERFAMILY MULTIDRUG TRANSPORTER MFSC"/>
    <property type="match status" value="1"/>
</dbReference>
<dbReference type="InterPro" id="IPR020846">
    <property type="entry name" value="MFS_dom"/>
</dbReference>
<dbReference type="PRINTS" id="PR01036">
    <property type="entry name" value="TCRTETB"/>
</dbReference>
<dbReference type="FunFam" id="1.20.1250.20:FF:000503">
    <property type="entry name" value="Drug resistance transporter, EmrB/QacA subfamily"/>
    <property type="match status" value="1"/>
</dbReference>
<keyword evidence="4 6" id="KW-1133">Transmembrane helix</keyword>
<evidence type="ECO:0000313" key="8">
    <source>
        <dbReference type="EMBL" id="ADB57732.1"/>
    </source>
</evidence>
<dbReference type="PROSITE" id="PS50850">
    <property type="entry name" value="MFS"/>
    <property type="match status" value="1"/>
</dbReference>
<evidence type="ECO:0000256" key="4">
    <source>
        <dbReference type="ARBA" id="ARBA00022989"/>
    </source>
</evidence>
<accession>D2RHF7</accession>
<feature type="transmembrane region" description="Helical" evidence="6">
    <location>
        <begin position="71"/>
        <end position="90"/>
    </location>
</feature>
<feature type="transmembrane region" description="Helical" evidence="6">
    <location>
        <begin position="288"/>
        <end position="309"/>
    </location>
</feature>
<dbReference type="CDD" id="cd17321">
    <property type="entry name" value="MFS_MMR_MDR_like"/>
    <property type="match status" value="1"/>
</dbReference>
<evidence type="ECO:0000313" key="9">
    <source>
        <dbReference type="Proteomes" id="UP000001901"/>
    </source>
</evidence>
<organism evidence="8 9">
    <name type="scientific">Archaeoglobus profundus (strain DSM 5631 / JCM 9629 / NBRC 100127 / Av18)</name>
    <dbReference type="NCBI Taxonomy" id="572546"/>
    <lineage>
        <taxon>Archaea</taxon>
        <taxon>Methanobacteriati</taxon>
        <taxon>Methanobacteriota</taxon>
        <taxon>Archaeoglobi</taxon>
        <taxon>Archaeoglobales</taxon>
        <taxon>Archaeoglobaceae</taxon>
        <taxon>Archaeoglobus</taxon>
    </lineage>
</organism>
<dbReference type="RefSeq" id="WP_012940068.1">
    <property type="nucleotide sequence ID" value="NC_013741.1"/>
</dbReference>
<feature type="transmembrane region" description="Helical" evidence="6">
    <location>
        <begin position="252"/>
        <end position="276"/>
    </location>
</feature>
<reference evidence="8 9" key="1">
    <citation type="journal article" date="2010" name="Stand. Genomic Sci.">
        <title>Complete genome sequence of Archaeoglobus profundus type strain (AV18).</title>
        <authorList>
            <person name="von Jan M."/>
            <person name="Lapidus A."/>
            <person name="Del Rio T.G."/>
            <person name="Copeland A."/>
            <person name="Tice H."/>
            <person name="Cheng J.F."/>
            <person name="Lucas S."/>
            <person name="Chen F."/>
            <person name="Nolan M."/>
            <person name="Goodwin L."/>
            <person name="Han C."/>
            <person name="Pitluck S."/>
            <person name="Liolios K."/>
            <person name="Ivanova N."/>
            <person name="Mavromatis K."/>
            <person name="Ovchinnikova G."/>
            <person name="Chertkov O."/>
            <person name="Pati A."/>
            <person name="Chen A."/>
            <person name="Palaniappan K."/>
            <person name="Land M."/>
            <person name="Hauser L."/>
            <person name="Chang Y.J."/>
            <person name="Jeffries C.D."/>
            <person name="Saunders E."/>
            <person name="Brettin T."/>
            <person name="Detter J.C."/>
            <person name="Chain P."/>
            <person name="Eichinger K."/>
            <person name="Huber H."/>
            <person name="Spring S."/>
            <person name="Rohde M."/>
            <person name="Goker M."/>
            <person name="Wirth R."/>
            <person name="Woyke T."/>
            <person name="Bristow J."/>
            <person name="Eisen J.A."/>
            <person name="Markowitz V."/>
            <person name="Hugenholtz P."/>
            <person name="Kyrpides N.C."/>
            <person name="Klenk H.P."/>
        </authorList>
    </citation>
    <scope>NUCLEOTIDE SEQUENCE [LARGE SCALE GENOMIC DNA]</scope>
    <source>
        <strain evidence="9">DSM 5631 / JCM 9629 / NBRC 100127 / Av18</strain>
    </source>
</reference>
<keyword evidence="5 6" id="KW-0472">Membrane</keyword>
<dbReference type="eggNOG" id="arCOG00143">
    <property type="taxonomic scope" value="Archaea"/>
</dbReference>
<gene>
    <name evidence="8" type="ordered locus">Arcpr_0668</name>
</gene>
<feature type="transmembrane region" description="Helical" evidence="6">
    <location>
        <begin position="380"/>
        <end position="405"/>
    </location>
</feature>
<evidence type="ECO:0000256" key="5">
    <source>
        <dbReference type="ARBA" id="ARBA00023136"/>
    </source>
</evidence>
<evidence type="ECO:0000256" key="2">
    <source>
        <dbReference type="ARBA" id="ARBA00022448"/>
    </source>
</evidence>
<dbReference type="PANTHER" id="PTHR42718:SF9">
    <property type="entry name" value="MAJOR FACILITATOR SUPERFAMILY MULTIDRUG TRANSPORTER MFSC"/>
    <property type="match status" value="1"/>
</dbReference>
<proteinExistence type="predicted"/>
<dbReference type="Gene3D" id="1.20.1720.10">
    <property type="entry name" value="Multidrug resistance protein D"/>
    <property type="match status" value="1"/>
</dbReference>
<dbReference type="InterPro" id="IPR036259">
    <property type="entry name" value="MFS_trans_sf"/>
</dbReference>
<sequence>MRRAALIAVTLTSFLTPFTLSSVNVALPTIGNEFKVDAITLNWIATAFLLSSAMFLVPFGRLADIKGRKRIFVIGVSIFTAGSLLSALSTSAEMLIAFRVLQGIGGAMVFSTGVAILTSVFSPQERGKVLGINVASVYTGLSLGPFFGGILTQNFGWRSVFIVNVPLGIIIALLTTLKLKAEWADARGERFDLVGSIIYSLMLVLIMLGVSESEITLIVAGLALLVAFILWESRVEYPVLEIRLFRRNVTFALSNLAALLNYAATFAVTYLLSLYLQYIKALTPQQAGFILIAQPVVQALLSPFAGWLSDRIEPRVVASAGMAVTALGLLIFSTIDENTEISMIVANLMIMGFGFALFSSPNTNAIMSSVERRFYGIASATLATMRVVGQMLSMAIVMLVFAIYIGKVSITPKVYPLLIDSIRTSFAIFSILCFFGIFASLARGEVRKKSLES</sequence>
<dbReference type="KEGG" id="apo:Arcpr_0668"/>
<keyword evidence="3 6" id="KW-0812">Transmembrane</keyword>
<evidence type="ECO:0000256" key="6">
    <source>
        <dbReference type="SAM" id="Phobius"/>
    </source>
</evidence>
<dbReference type="GO" id="GO:0016020">
    <property type="term" value="C:membrane"/>
    <property type="evidence" value="ECO:0007669"/>
    <property type="project" value="UniProtKB-SubCell"/>
</dbReference>
<dbReference type="Proteomes" id="UP000001901">
    <property type="component" value="Chromosome"/>
</dbReference>
<feature type="transmembrane region" description="Helical" evidence="6">
    <location>
        <begin position="96"/>
        <end position="117"/>
    </location>
</feature>